<dbReference type="OrthoDB" id="385428at2759"/>
<dbReference type="Proteomes" id="UP000195521">
    <property type="component" value="Unassembled WGS sequence"/>
</dbReference>
<evidence type="ECO:0000313" key="3">
    <source>
        <dbReference type="Proteomes" id="UP000195521"/>
    </source>
</evidence>
<feature type="transmembrane region" description="Helical" evidence="1">
    <location>
        <begin position="177"/>
        <end position="197"/>
    </location>
</feature>
<keyword evidence="1" id="KW-0812">Transmembrane</keyword>
<proteinExistence type="predicted"/>
<keyword evidence="3" id="KW-1185">Reference proteome</keyword>
<sequence>MSVRTCLILWNEKINTSDYKCDRVKGVHSTIKSCILTQIYDFHDDQNYIINELKNKKSEISKYDDYLNEKWKRIYEYSKSNTINENIIITYLGKKQSIQSNHLPLQYNFLKDINYNTHRNSNLTVSIEKLTQSNEHNYSHTNITTSNGRNSGNNYVLEDQEIQKEHNINNKFLINKILIVMFIILGIINKCFMLYKFSHLVNWMHRKIKRMRNLQTLMRKYANDSLLSNIDKNKINIAYRSFESIHKNYI</sequence>
<evidence type="ECO:0000256" key="1">
    <source>
        <dbReference type="SAM" id="Phobius"/>
    </source>
</evidence>
<dbReference type="AlphaFoldDB" id="A0A1Y1JPW5"/>
<gene>
    <name evidence="2" type="ORF">PGO_003420</name>
</gene>
<keyword evidence="1" id="KW-0472">Membrane</keyword>
<accession>A0A1Y1JPW5</accession>
<organism evidence="2 3">
    <name type="scientific">Plasmodium gonderi</name>
    <dbReference type="NCBI Taxonomy" id="77519"/>
    <lineage>
        <taxon>Eukaryota</taxon>
        <taxon>Sar</taxon>
        <taxon>Alveolata</taxon>
        <taxon>Apicomplexa</taxon>
        <taxon>Aconoidasida</taxon>
        <taxon>Haemosporida</taxon>
        <taxon>Plasmodiidae</taxon>
        <taxon>Plasmodium</taxon>
        <taxon>Plasmodium (Plasmodium)</taxon>
    </lineage>
</organism>
<dbReference type="RefSeq" id="XP_028547110.1">
    <property type="nucleotide sequence ID" value="XM_028691309.1"/>
</dbReference>
<evidence type="ECO:0000313" key="2">
    <source>
        <dbReference type="EMBL" id="GAW84521.1"/>
    </source>
</evidence>
<comment type="caution">
    <text evidence="2">The sequence shown here is derived from an EMBL/GenBank/DDBJ whole genome shotgun (WGS) entry which is preliminary data.</text>
</comment>
<protein>
    <submittedName>
        <fullName evidence="2">Variable surface protein</fullName>
    </submittedName>
</protein>
<dbReference type="EMBL" id="BDQF01000385">
    <property type="protein sequence ID" value="GAW84521.1"/>
    <property type="molecule type" value="Genomic_DNA"/>
</dbReference>
<keyword evidence="1" id="KW-1133">Transmembrane helix</keyword>
<name>A0A1Y1JPW5_PLAGO</name>
<reference evidence="3" key="1">
    <citation type="submission" date="2017-04" db="EMBL/GenBank/DDBJ databases">
        <title>Plasmodium gonderi genome.</title>
        <authorList>
            <person name="Arisue N."/>
            <person name="Honma H."/>
            <person name="Kawai S."/>
            <person name="Tougan T."/>
            <person name="Tanabe K."/>
            <person name="Horii T."/>
        </authorList>
    </citation>
    <scope>NUCLEOTIDE SEQUENCE [LARGE SCALE GENOMIC DNA]</scope>
    <source>
        <strain evidence="3">ATCC 30045</strain>
    </source>
</reference>
<dbReference type="GeneID" id="39745329"/>